<keyword evidence="5" id="KW-1185">Reference proteome</keyword>
<dbReference type="GO" id="GO:0003677">
    <property type="term" value="F:DNA binding"/>
    <property type="evidence" value="ECO:0007669"/>
    <property type="project" value="UniProtKB-UniRule"/>
</dbReference>
<name>A0A1D1UVJ1_RAMVA</name>
<reference evidence="4 5" key="1">
    <citation type="journal article" date="2016" name="Nat. Commun.">
        <title>Extremotolerant tardigrade genome and improved radiotolerance of human cultured cells by tardigrade-unique protein.</title>
        <authorList>
            <person name="Hashimoto T."/>
            <person name="Horikawa D.D."/>
            <person name="Saito Y."/>
            <person name="Kuwahara H."/>
            <person name="Kozuka-Hata H."/>
            <person name="Shin-I T."/>
            <person name="Minakuchi Y."/>
            <person name="Ohishi K."/>
            <person name="Motoyama A."/>
            <person name="Aizu T."/>
            <person name="Enomoto A."/>
            <person name="Kondo K."/>
            <person name="Tanaka S."/>
            <person name="Hara Y."/>
            <person name="Koshikawa S."/>
            <person name="Sagara H."/>
            <person name="Miura T."/>
            <person name="Yokobori S."/>
            <person name="Miyagawa K."/>
            <person name="Suzuki Y."/>
            <person name="Kubo T."/>
            <person name="Oyama M."/>
            <person name="Kohara Y."/>
            <person name="Fujiyama A."/>
            <person name="Arakawa K."/>
            <person name="Katayama T."/>
            <person name="Toyoda A."/>
            <person name="Kunieda T."/>
        </authorList>
    </citation>
    <scope>NUCLEOTIDE SEQUENCE [LARGE SCALE GENOMIC DNA]</scope>
    <source>
        <strain evidence="4 5">YOKOZUNA-1</strain>
    </source>
</reference>
<evidence type="ECO:0000313" key="4">
    <source>
        <dbReference type="EMBL" id="GAU90178.1"/>
    </source>
</evidence>
<feature type="domain" description="HMG box" evidence="3">
    <location>
        <begin position="203"/>
        <end position="256"/>
    </location>
</feature>
<feature type="compositionally biased region" description="Basic and acidic residues" evidence="2">
    <location>
        <begin position="76"/>
        <end position="102"/>
    </location>
</feature>
<evidence type="ECO:0000313" key="5">
    <source>
        <dbReference type="Proteomes" id="UP000186922"/>
    </source>
</evidence>
<evidence type="ECO:0000259" key="3">
    <source>
        <dbReference type="PROSITE" id="PS50118"/>
    </source>
</evidence>
<dbReference type="PANTHER" id="PTHR46584">
    <property type="entry name" value="HMG DOMAIN-CONTAINING PROTEIN 4"/>
    <property type="match status" value="1"/>
</dbReference>
<feature type="compositionally biased region" description="Basic and acidic residues" evidence="2">
    <location>
        <begin position="112"/>
        <end position="125"/>
    </location>
</feature>
<dbReference type="Pfam" id="PF00505">
    <property type="entry name" value="HMG_box"/>
    <property type="match status" value="1"/>
</dbReference>
<dbReference type="EMBL" id="BDGG01000001">
    <property type="protein sequence ID" value="GAU90178.1"/>
    <property type="molecule type" value="Genomic_DNA"/>
</dbReference>
<dbReference type="InterPro" id="IPR009071">
    <property type="entry name" value="HMG_box_dom"/>
</dbReference>
<organism evidence="4 5">
    <name type="scientific">Ramazzottius varieornatus</name>
    <name type="common">Water bear</name>
    <name type="synonym">Tardigrade</name>
    <dbReference type="NCBI Taxonomy" id="947166"/>
    <lineage>
        <taxon>Eukaryota</taxon>
        <taxon>Metazoa</taxon>
        <taxon>Ecdysozoa</taxon>
        <taxon>Tardigrada</taxon>
        <taxon>Eutardigrada</taxon>
        <taxon>Parachela</taxon>
        <taxon>Hypsibioidea</taxon>
        <taxon>Ramazzottiidae</taxon>
        <taxon>Ramazzottius</taxon>
    </lineage>
</organism>
<proteinExistence type="predicted"/>
<dbReference type="InterPro" id="IPR042477">
    <property type="entry name" value="HMGXB4"/>
</dbReference>
<dbReference type="AlphaFoldDB" id="A0A1D1UVJ1"/>
<dbReference type="PROSITE" id="PS50118">
    <property type="entry name" value="HMG_BOX_2"/>
    <property type="match status" value="1"/>
</dbReference>
<keyword evidence="1" id="KW-0539">Nucleus</keyword>
<evidence type="ECO:0000256" key="1">
    <source>
        <dbReference type="PROSITE-ProRule" id="PRU00267"/>
    </source>
</evidence>
<dbReference type="SMART" id="SM00398">
    <property type="entry name" value="HMG"/>
    <property type="match status" value="1"/>
</dbReference>
<accession>A0A1D1UVJ1</accession>
<dbReference type="OrthoDB" id="10009055at2759"/>
<feature type="DNA-binding region" description="HMG box" evidence="1">
    <location>
        <begin position="203"/>
        <end position="256"/>
    </location>
</feature>
<comment type="caution">
    <text evidence="4">The sequence shown here is derived from an EMBL/GenBank/DDBJ whole genome shotgun (WGS) entry which is preliminary data.</text>
</comment>
<dbReference type="Gene3D" id="1.10.30.10">
    <property type="entry name" value="High mobility group box domain"/>
    <property type="match status" value="1"/>
</dbReference>
<dbReference type="PANTHER" id="PTHR46584:SF1">
    <property type="entry name" value="HMG DOMAIN-CONTAINING PROTEIN 4"/>
    <property type="match status" value="1"/>
</dbReference>
<dbReference type="InterPro" id="IPR036910">
    <property type="entry name" value="HMG_box_dom_sf"/>
</dbReference>
<dbReference type="SUPFAM" id="SSF47095">
    <property type="entry name" value="HMG-box"/>
    <property type="match status" value="1"/>
</dbReference>
<protein>
    <recommendedName>
        <fullName evidence="3">HMG box domain-containing protein</fullName>
    </recommendedName>
</protein>
<gene>
    <name evidence="4" type="primary">RvY_02633-1</name>
    <name evidence="4" type="synonym">RvY_02633.1</name>
    <name evidence="4" type="ORF">RvY_02633</name>
</gene>
<feature type="region of interest" description="Disordered" evidence="2">
    <location>
        <begin position="27"/>
        <end position="143"/>
    </location>
</feature>
<dbReference type="Proteomes" id="UP000186922">
    <property type="component" value="Unassembled WGS sequence"/>
</dbReference>
<keyword evidence="1" id="KW-0238">DNA-binding</keyword>
<evidence type="ECO:0000256" key="2">
    <source>
        <dbReference type="SAM" id="MobiDB-lite"/>
    </source>
</evidence>
<dbReference type="GO" id="GO:0005634">
    <property type="term" value="C:nucleus"/>
    <property type="evidence" value="ECO:0007669"/>
    <property type="project" value="UniProtKB-UniRule"/>
</dbReference>
<sequence length="384" mass="43117">MDLDKISRSGRKVRIPSYLLDTEVIDTSGRRAILEQSGPPIPTRVKIPYTGKRRGRPPRANQPFDGSGHPTGEDYVSNHDLEHDETSSEHPEESSSHADGEKSAPSMPAPPEKLRWHLTTPDKARRLLNPKPPKVPGESGKRLVRGPYKKTLMRQQMMMEGGMMGDPVTLDGQPALKKLKKTPLKHSEGDVEIPDGLLEAMRKKRQCTPYIAFCRMARPAVMQDNPDGDFSQFSKELGNRWMNLSSEEKEYWRKVACRITQLITVERETGYMPERRKARDKVVRDLEARSGDVPSNTSFDMVSNVSLVGEQMFNATTCLNMWTFQPENPDPMGCLDALLDSALVLVSSTLGLMAQVPVLSDYVDTDVFEDLSENNSCIIPHIQK</sequence>
<dbReference type="CDD" id="cd00084">
    <property type="entry name" value="HMG-box_SF"/>
    <property type="match status" value="1"/>
</dbReference>